<evidence type="ECO:0000256" key="1">
    <source>
        <dbReference type="SAM" id="Phobius"/>
    </source>
</evidence>
<protein>
    <submittedName>
        <fullName evidence="2">Uncharacterized protein</fullName>
    </submittedName>
</protein>
<name>A0A2P5A9C3_PARAD</name>
<keyword evidence="3" id="KW-1185">Reference proteome</keyword>
<dbReference type="AlphaFoldDB" id="A0A2P5A9C3"/>
<gene>
    <name evidence="2" type="ORF">PanWU01x14_355060</name>
</gene>
<organism evidence="2 3">
    <name type="scientific">Parasponia andersonii</name>
    <name type="common">Sponia andersonii</name>
    <dbReference type="NCBI Taxonomy" id="3476"/>
    <lineage>
        <taxon>Eukaryota</taxon>
        <taxon>Viridiplantae</taxon>
        <taxon>Streptophyta</taxon>
        <taxon>Embryophyta</taxon>
        <taxon>Tracheophyta</taxon>
        <taxon>Spermatophyta</taxon>
        <taxon>Magnoliopsida</taxon>
        <taxon>eudicotyledons</taxon>
        <taxon>Gunneridae</taxon>
        <taxon>Pentapetalae</taxon>
        <taxon>rosids</taxon>
        <taxon>fabids</taxon>
        <taxon>Rosales</taxon>
        <taxon>Cannabaceae</taxon>
        <taxon>Parasponia</taxon>
    </lineage>
</organism>
<accession>A0A2P5A9C3</accession>
<proteinExistence type="predicted"/>
<reference evidence="3" key="1">
    <citation type="submission" date="2016-06" db="EMBL/GenBank/DDBJ databases">
        <title>Parallel loss of symbiosis genes in relatives of nitrogen-fixing non-legume Parasponia.</title>
        <authorList>
            <person name="Van Velzen R."/>
            <person name="Holmer R."/>
            <person name="Bu F."/>
            <person name="Rutten L."/>
            <person name="Van Zeijl A."/>
            <person name="Liu W."/>
            <person name="Santuari L."/>
            <person name="Cao Q."/>
            <person name="Sharma T."/>
            <person name="Shen D."/>
            <person name="Roswanjaya Y."/>
            <person name="Wardhani T."/>
            <person name="Kalhor M.S."/>
            <person name="Jansen J."/>
            <person name="Van den Hoogen J."/>
            <person name="Gungor B."/>
            <person name="Hartog M."/>
            <person name="Hontelez J."/>
            <person name="Verver J."/>
            <person name="Yang W.-C."/>
            <person name="Schijlen E."/>
            <person name="Repin R."/>
            <person name="Schilthuizen M."/>
            <person name="Schranz E."/>
            <person name="Heidstra R."/>
            <person name="Miyata K."/>
            <person name="Fedorova E."/>
            <person name="Kohlen W."/>
            <person name="Bisseling T."/>
            <person name="Smit S."/>
            <person name="Geurts R."/>
        </authorList>
    </citation>
    <scope>NUCLEOTIDE SEQUENCE [LARGE SCALE GENOMIC DNA]</scope>
    <source>
        <strain evidence="3">cv. WU1-14</strain>
    </source>
</reference>
<feature type="transmembrane region" description="Helical" evidence="1">
    <location>
        <begin position="52"/>
        <end position="74"/>
    </location>
</feature>
<evidence type="ECO:0000313" key="3">
    <source>
        <dbReference type="Proteomes" id="UP000237105"/>
    </source>
</evidence>
<dbReference type="EMBL" id="JXTB01000754">
    <property type="protein sequence ID" value="PON33141.1"/>
    <property type="molecule type" value="Genomic_DNA"/>
</dbReference>
<keyword evidence="1" id="KW-1133">Transmembrane helix</keyword>
<comment type="caution">
    <text evidence="2">The sequence shown here is derived from an EMBL/GenBank/DDBJ whole genome shotgun (WGS) entry which is preliminary data.</text>
</comment>
<keyword evidence="1" id="KW-0472">Membrane</keyword>
<keyword evidence="1" id="KW-0812">Transmembrane</keyword>
<dbReference type="Proteomes" id="UP000237105">
    <property type="component" value="Unassembled WGS sequence"/>
</dbReference>
<evidence type="ECO:0000313" key="2">
    <source>
        <dbReference type="EMBL" id="PON33141.1"/>
    </source>
</evidence>
<sequence length="75" mass="8749">MRSHQPHPSSHSFPRISPCLSYTDELTLEGWLSRDWEHMDDDILRILHEYNCLLIVLFLRPFYVSGIALPLGAIK</sequence>